<dbReference type="EMBL" id="OMOQ01000002">
    <property type="protein sequence ID" value="SPH23538.1"/>
    <property type="molecule type" value="Genomic_DNA"/>
</dbReference>
<dbReference type="Proteomes" id="UP000244924">
    <property type="component" value="Unassembled WGS sequence"/>
</dbReference>
<organism evidence="5 6">
    <name type="scientific">Albidovulum aquaemixtae</name>
    <dbReference type="NCBI Taxonomy" id="1542388"/>
    <lineage>
        <taxon>Bacteria</taxon>
        <taxon>Pseudomonadati</taxon>
        <taxon>Pseudomonadota</taxon>
        <taxon>Alphaproteobacteria</taxon>
        <taxon>Rhodobacterales</taxon>
        <taxon>Paracoccaceae</taxon>
        <taxon>Albidovulum</taxon>
    </lineage>
</organism>
<dbReference type="PROSITE" id="PS51779">
    <property type="entry name" value="POTRA"/>
    <property type="match status" value="1"/>
</dbReference>
<evidence type="ECO:0000256" key="1">
    <source>
        <dbReference type="ARBA" id="ARBA00004370"/>
    </source>
</evidence>
<dbReference type="Pfam" id="PF01103">
    <property type="entry name" value="Omp85"/>
    <property type="match status" value="1"/>
</dbReference>
<accession>A0A2R8BJI7</accession>
<dbReference type="GO" id="GO:0019867">
    <property type="term" value="C:outer membrane"/>
    <property type="evidence" value="ECO:0007669"/>
    <property type="project" value="InterPro"/>
</dbReference>
<gene>
    <name evidence="5" type="primary">tamA</name>
    <name evidence="5" type="ORF">DEA8626_02602</name>
</gene>
<protein>
    <submittedName>
        <fullName evidence="5">Translocation and assembly module TamA</fullName>
    </submittedName>
</protein>
<comment type="subcellular location">
    <subcellularLocation>
        <location evidence="1">Membrane</location>
    </subcellularLocation>
</comment>
<evidence type="ECO:0000256" key="3">
    <source>
        <dbReference type="ARBA" id="ARBA00023136"/>
    </source>
</evidence>
<dbReference type="InterPro" id="IPR010827">
    <property type="entry name" value="BamA/TamA_POTRA"/>
</dbReference>
<dbReference type="OrthoDB" id="9769707at2"/>
<keyword evidence="2" id="KW-0812">Transmembrane</keyword>
<dbReference type="Gene3D" id="2.40.160.50">
    <property type="entry name" value="membrane protein fhac: a member of the omp85/tpsb transporter family"/>
    <property type="match status" value="1"/>
</dbReference>
<dbReference type="Gene3D" id="3.10.20.310">
    <property type="entry name" value="membrane protein fhac"/>
    <property type="match status" value="1"/>
</dbReference>
<keyword evidence="2" id="KW-1134">Transmembrane beta strand</keyword>
<evidence type="ECO:0000313" key="6">
    <source>
        <dbReference type="Proteomes" id="UP000244924"/>
    </source>
</evidence>
<dbReference type="Pfam" id="PF07244">
    <property type="entry name" value="POTRA"/>
    <property type="match status" value="1"/>
</dbReference>
<dbReference type="InterPro" id="IPR039910">
    <property type="entry name" value="D15-like"/>
</dbReference>
<name>A0A2R8BJI7_9RHOB</name>
<dbReference type="PANTHER" id="PTHR12815:SF42">
    <property type="entry name" value="BACTERIAL SURFACE ANTIGEN (D15) DOMAIN-CONTAINING PROTEIN"/>
    <property type="match status" value="1"/>
</dbReference>
<dbReference type="InterPro" id="IPR000184">
    <property type="entry name" value="Bac_surfAg_D15"/>
</dbReference>
<reference evidence="5 6" key="1">
    <citation type="submission" date="2018-03" db="EMBL/GenBank/DDBJ databases">
        <authorList>
            <person name="Keele B.F."/>
        </authorList>
    </citation>
    <scope>NUCLEOTIDE SEQUENCE [LARGE SCALE GENOMIC DNA]</scope>
    <source>
        <strain evidence="5 6">CECT 8626</strain>
    </source>
</reference>
<evidence type="ECO:0000256" key="2">
    <source>
        <dbReference type="ARBA" id="ARBA00022452"/>
    </source>
</evidence>
<dbReference type="InterPro" id="IPR034746">
    <property type="entry name" value="POTRA"/>
</dbReference>
<dbReference type="PANTHER" id="PTHR12815">
    <property type="entry name" value="SORTING AND ASSEMBLY MACHINERY SAMM50 PROTEIN FAMILY MEMBER"/>
    <property type="match status" value="1"/>
</dbReference>
<proteinExistence type="predicted"/>
<dbReference type="AlphaFoldDB" id="A0A2R8BJI7"/>
<evidence type="ECO:0000313" key="5">
    <source>
        <dbReference type="EMBL" id="SPH23538.1"/>
    </source>
</evidence>
<feature type="domain" description="POTRA" evidence="4">
    <location>
        <begin position="218"/>
        <end position="292"/>
    </location>
</feature>
<sequence length="620" mass="66489">MAKAFRTVLGERLRRLGKSIWWRHCTAAAFLVASLFVLPARALDNMSFVVRGGEDELTESFRAASLLVQSWNDGLTDPQTLFAAARADYGRLVGAAYAEGFYSVVVRIEIDGREAATIEPLDAPAAMREIRVTIEPGPRFTFATARMRPYAPGTQLPPAYGDTKPAFSTAIVDAAEAGVDGWRNVGHAKARVADQSITADHSADTIDSLILLEPGPRVRFGQMTISGAERMRPERIARIAGFPTGETFDPEELDTVANRLRRTGAFRSVALQEAETLGFGDTLDVDLVVAEEALRRFGVGAELSSTEGLNLSGYWLHRNLFGGAERLRVDGAIDRIGGQGDTLGYELGARIERPATPVTDASAFVEARVGREELADITLDKIELSFGLTRVLSDTLSAEAGISYIHTRAEDVTGSFEFDMVALPVSLTWERRDNPIDARKGFYLQADVTPFYGFNMTDSGAQFKADARAYRSFGAEDRLTLAGRVQLGTVVGTSLAATSPDFLFFSGGGGTVRGQPYQSLTVPLVRPSGVTVQTGGLSFAGMSGELRAGITEKIGAVAFYDAGFVSDDAIFGGNSDWHAGAGLGLRYDTGFGPIRLDVGLPVSGTTDDGVQIYVGIGQAF</sequence>
<keyword evidence="3" id="KW-0472">Membrane</keyword>
<evidence type="ECO:0000259" key="4">
    <source>
        <dbReference type="PROSITE" id="PS51779"/>
    </source>
</evidence>
<keyword evidence="6" id="KW-1185">Reference proteome</keyword>